<name>A0AAW8RDD6_CARDV</name>
<dbReference type="RefSeq" id="WP_311780749.1">
    <property type="nucleotide sequence ID" value="NZ_JALRMQ010000008.1"/>
</dbReference>
<dbReference type="AlphaFoldDB" id="A0AAW8RDD6"/>
<proteinExistence type="predicted"/>
<accession>A0AAW8RDD6</accession>
<reference evidence="1" key="1">
    <citation type="submission" date="2022-04" db="EMBL/GenBank/DDBJ databases">
        <title>Draft genome sequences of lactic acid bacteria (LAB) strains involved in meat spoilage.</title>
        <authorList>
            <person name="Palevich N."/>
        </authorList>
    </citation>
    <scope>NUCLEOTIDE SEQUENCE</scope>
    <source>
        <strain evidence="1">9-14</strain>
    </source>
</reference>
<comment type="caution">
    <text evidence="1">The sequence shown here is derived from an EMBL/GenBank/DDBJ whole genome shotgun (WGS) entry which is preliminary data.</text>
</comment>
<gene>
    <name evidence="1" type="ORF">MX635_10995</name>
</gene>
<dbReference type="Proteomes" id="UP001249945">
    <property type="component" value="Unassembled WGS sequence"/>
</dbReference>
<organism evidence="1 2">
    <name type="scientific">Carnobacterium divergens</name>
    <name type="common">Lactobacillus divergens</name>
    <dbReference type="NCBI Taxonomy" id="2748"/>
    <lineage>
        <taxon>Bacteria</taxon>
        <taxon>Bacillati</taxon>
        <taxon>Bacillota</taxon>
        <taxon>Bacilli</taxon>
        <taxon>Lactobacillales</taxon>
        <taxon>Carnobacteriaceae</taxon>
        <taxon>Carnobacterium</taxon>
    </lineage>
</organism>
<dbReference type="EMBL" id="JALRMR010000014">
    <property type="protein sequence ID" value="MDT1974920.1"/>
    <property type="molecule type" value="Genomic_DNA"/>
</dbReference>
<sequence>METLEFKICNLYNRELERKEKEHNQNYYVSGEKFYLLAGYELTIGLYYSLRKREKNVSFDSILNLYRMETIELYQYICENEKRISELKSIKILSLKTLRKVQDENLIILERSEYI</sequence>
<evidence type="ECO:0000313" key="1">
    <source>
        <dbReference type="EMBL" id="MDT1974920.1"/>
    </source>
</evidence>
<evidence type="ECO:0000313" key="2">
    <source>
        <dbReference type="Proteomes" id="UP001249945"/>
    </source>
</evidence>
<protein>
    <submittedName>
        <fullName evidence="1">Uncharacterized protein</fullName>
    </submittedName>
</protein>